<keyword evidence="5" id="KW-0175">Coiled coil</keyword>
<dbReference type="NCBIfam" id="TIGR03544">
    <property type="entry name" value="DivI1A_domain"/>
    <property type="match status" value="1"/>
</dbReference>
<dbReference type="Gene3D" id="6.10.250.660">
    <property type="match status" value="1"/>
</dbReference>
<dbReference type="InterPro" id="IPR019933">
    <property type="entry name" value="DivIVA_domain"/>
</dbReference>
<accession>A0A4R3L9S4</accession>
<comment type="similarity">
    <text evidence="2">Belongs to the DivIVA family.</text>
</comment>
<gene>
    <name evidence="8" type="ORF">EDD58_10143</name>
</gene>
<evidence type="ECO:0000256" key="5">
    <source>
        <dbReference type="ARBA" id="ARBA00023054"/>
    </source>
</evidence>
<dbReference type="PANTHER" id="PTHR35794:SF2">
    <property type="entry name" value="CELL DIVISION PROTEIN DIVIVA"/>
    <property type="match status" value="1"/>
</dbReference>
<reference evidence="8 9" key="1">
    <citation type="submission" date="2019-03" db="EMBL/GenBank/DDBJ databases">
        <title>Genomic Encyclopedia of Type Strains, Phase IV (KMG-IV): sequencing the most valuable type-strain genomes for metagenomic binning, comparative biology and taxonomic classification.</title>
        <authorList>
            <person name="Goeker M."/>
        </authorList>
    </citation>
    <scope>NUCLEOTIDE SEQUENCE [LARGE SCALE GENOMIC DNA]</scope>
    <source>
        <strain evidence="8 9">DSM 45707</strain>
    </source>
</reference>
<evidence type="ECO:0000313" key="9">
    <source>
        <dbReference type="Proteomes" id="UP000294937"/>
    </source>
</evidence>
<evidence type="ECO:0000313" key="8">
    <source>
        <dbReference type="EMBL" id="TCS96412.1"/>
    </source>
</evidence>
<sequence>MPRLTAHQIHSKEFKKVLRGYDINQVNDFLDQIIKDYIEFESNPSSQQKDDKLQHVEHLLEQLMYDIQQLREENRLLREQLERPSPHDPYRNQSFYR</sequence>
<dbReference type="GO" id="GO:0051301">
    <property type="term" value="P:cell division"/>
    <property type="evidence" value="ECO:0007669"/>
    <property type="project" value="UniProtKB-KW"/>
</dbReference>
<dbReference type="RefSeq" id="WP_131922834.1">
    <property type="nucleotide sequence ID" value="NZ_SMAG01000001.1"/>
</dbReference>
<evidence type="ECO:0000256" key="6">
    <source>
        <dbReference type="ARBA" id="ARBA00023306"/>
    </source>
</evidence>
<feature type="region of interest" description="Disordered" evidence="7">
    <location>
        <begin position="77"/>
        <end position="97"/>
    </location>
</feature>
<keyword evidence="4" id="KW-0132">Cell division</keyword>
<dbReference type="EMBL" id="SMAG01000001">
    <property type="protein sequence ID" value="TCS96412.1"/>
    <property type="molecule type" value="Genomic_DNA"/>
</dbReference>
<comment type="caution">
    <text evidence="8">The sequence shown here is derived from an EMBL/GenBank/DDBJ whole genome shotgun (WGS) entry which is preliminary data.</text>
</comment>
<proteinExistence type="inferred from homology"/>
<dbReference type="GO" id="GO:0005737">
    <property type="term" value="C:cytoplasm"/>
    <property type="evidence" value="ECO:0007669"/>
    <property type="project" value="UniProtKB-SubCell"/>
</dbReference>
<keyword evidence="9" id="KW-1185">Reference proteome</keyword>
<dbReference type="PANTHER" id="PTHR35794">
    <property type="entry name" value="CELL DIVISION PROTEIN DIVIVA"/>
    <property type="match status" value="1"/>
</dbReference>
<feature type="compositionally biased region" description="Basic and acidic residues" evidence="7">
    <location>
        <begin position="77"/>
        <end position="90"/>
    </location>
</feature>
<evidence type="ECO:0000256" key="7">
    <source>
        <dbReference type="SAM" id="MobiDB-lite"/>
    </source>
</evidence>
<name>A0A4R3L9S4_9BACL</name>
<comment type="subcellular location">
    <subcellularLocation>
        <location evidence="1">Cytoplasm</location>
    </subcellularLocation>
</comment>
<dbReference type="Pfam" id="PF05103">
    <property type="entry name" value="DivIVA"/>
    <property type="match status" value="1"/>
</dbReference>
<keyword evidence="3" id="KW-0963">Cytoplasm</keyword>
<organism evidence="8 9">
    <name type="scientific">Hazenella coriacea</name>
    <dbReference type="NCBI Taxonomy" id="1179467"/>
    <lineage>
        <taxon>Bacteria</taxon>
        <taxon>Bacillati</taxon>
        <taxon>Bacillota</taxon>
        <taxon>Bacilli</taxon>
        <taxon>Bacillales</taxon>
        <taxon>Thermoactinomycetaceae</taxon>
        <taxon>Hazenella</taxon>
    </lineage>
</organism>
<evidence type="ECO:0000256" key="4">
    <source>
        <dbReference type="ARBA" id="ARBA00022618"/>
    </source>
</evidence>
<dbReference type="AlphaFoldDB" id="A0A4R3L9S4"/>
<dbReference type="OrthoDB" id="389699at2"/>
<protein>
    <submittedName>
        <fullName evidence="8">DivIVA domain-containing protein</fullName>
    </submittedName>
</protein>
<evidence type="ECO:0000256" key="1">
    <source>
        <dbReference type="ARBA" id="ARBA00004496"/>
    </source>
</evidence>
<keyword evidence="6" id="KW-0131">Cell cycle</keyword>
<dbReference type="InterPro" id="IPR007793">
    <property type="entry name" value="DivIVA_fam"/>
</dbReference>
<evidence type="ECO:0000256" key="3">
    <source>
        <dbReference type="ARBA" id="ARBA00022490"/>
    </source>
</evidence>
<evidence type="ECO:0000256" key="2">
    <source>
        <dbReference type="ARBA" id="ARBA00009008"/>
    </source>
</evidence>
<dbReference type="Proteomes" id="UP000294937">
    <property type="component" value="Unassembled WGS sequence"/>
</dbReference>